<dbReference type="GO" id="GO:0006281">
    <property type="term" value="P:DNA repair"/>
    <property type="evidence" value="ECO:0007669"/>
    <property type="project" value="InterPro"/>
</dbReference>
<feature type="binding site" evidence="6">
    <location>
        <position position="41"/>
    </location>
    <ligand>
        <name>Mg(2+)</name>
        <dbReference type="ChEBI" id="CHEBI:18420"/>
        <label>1</label>
    </ligand>
</feature>
<keyword evidence="4 6" id="KW-0460">Magnesium</keyword>
<dbReference type="InterPro" id="IPR020847">
    <property type="entry name" value="AP_endonuclease_F1_BS"/>
</dbReference>
<evidence type="ECO:0000256" key="1">
    <source>
        <dbReference type="ARBA" id="ARBA00007092"/>
    </source>
</evidence>
<keyword evidence="10" id="KW-1185">Reference proteome</keyword>
<evidence type="ECO:0000256" key="6">
    <source>
        <dbReference type="PIRSR" id="PIRSR604808-2"/>
    </source>
</evidence>
<feature type="active site" evidence="5">
    <location>
        <position position="114"/>
    </location>
</feature>
<evidence type="ECO:0000259" key="8">
    <source>
        <dbReference type="Pfam" id="PF03372"/>
    </source>
</evidence>
<feature type="domain" description="Endonuclease/exonuclease/phosphatase" evidence="8">
    <location>
        <begin position="10"/>
        <end position="252"/>
    </location>
</feature>
<feature type="active site" description="Proton acceptor" evidence="5">
    <location>
        <position position="252"/>
    </location>
</feature>
<dbReference type="Gene3D" id="3.60.10.10">
    <property type="entry name" value="Endonuclease/exonuclease/phosphatase"/>
    <property type="match status" value="1"/>
</dbReference>
<feature type="site" description="Interaction with DNA substrate" evidence="7">
    <location>
        <position position="252"/>
    </location>
</feature>
<dbReference type="GO" id="GO:0003677">
    <property type="term" value="F:DNA binding"/>
    <property type="evidence" value="ECO:0007669"/>
    <property type="project" value="InterPro"/>
</dbReference>
<feature type="binding site" evidence="6">
    <location>
        <position position="13"/>
    </location>
    <ligand>
        <name>Mg(2+)</name>
        <dbReference type="ChEBI" id="CHEBI:18420"/>
        <label>1</label>
    </ligand>
</feature>
<dbReference type="InterPro" id="IPR005135">
    <property type="entry name" value="Endo/exonuclease/phosphatase"/>
</dbReference>
<dbReference type="GO" id="GO:0008311">
    <property type="term" value="F:double-stranded DNA 3'-5' DNA exonuclease activity"/>
    <property type="evidence" value="ECO:0007669"/>
    <property type="project" value="UniProtKB-EC"/>
</dbReference>
<evidence type="ECO:0000256" key="4">
    <source>
        <dbReference type="ARBA" id="ARBA00022842"/>
    </source>
</evidence>
<dbReference type="PROSITE" id="PS51435">
    <property type="entry name" value="AP_NUCLEASE_F1_4"/>
    <property type="match status" value="1"/>
</dbReference>
<feature type="binding site" evidence="6">
    <location>
        <position position="154"/>
    </location>
    <ligand>
        <name>Mg(2+)</name>
        <dbReference type="ChEBI" id="CHEBI:18420"/>
        <label>1</label>
    </ligand>
</feature>
<dbReference type="InterPro" id="IPR004808">
    <property type="entry name" value="AP_endonuc_1"/>
</dbReference>
<sequence length="261" mass="29062">MAHAKTFRVATLNVNGIRSGLAKGLADWLAKNKPDVLCLQEIKTQPKDLAQWSAALDGWHCQWLPAAKPGYAGVGVVSRAQPAKTVAKFGDAVFDGEGRWLEIDCALGKVVSLYLPSGTTGDVRQQVKYAAMDLLYKRLAKLAKANKPAVVAGDYNIAHTKLDIKNWQSNQKKSGFLPEEREWLTKVLDQLKWVDVFRALEPRPEQYSWWSLRSGARKRNVGWRIDYQLATPALAKKATKAWIDAGPVLSDHAPVVVDYRL</sequence>
<keyword evidence="3 9" id="KW-0378">Hydrolase</keyword>
<accession>A0A930UBV2</accession>
<evidence type="ECO:0000313" key="9">
    <source>
        <dbReference type="EMBL" id="MBF2735060.1"/>
    </source>
</evidence>
<feature type="active site" description="Proton donor/acceptor" evidence="5">
    <location>
        <position position="154"/>
    </location>
</feature>
<evidence type="ECO:0000313" key="10">
    <source>
        <dbReference type="Proteomes" id="UP000604381"/>
    </source>
</evidence>
<dbReference type="AlphaFoldDB" id="A0A930UBV2"/>
<keyword evidence="2 6" id="KW-0479">Metal-binding</keyword>
<evidence type="ECO:0000256" key="3">
    <source>
        <dbReference type="ARBA" id="ARBA00022801"/>
    </source>
</evidence>
<feature type="site" description="Transition state stabilizer" evidence="7">
    <location>
        <position position="156"/>
    </location>
</feature>
<comment type="caution">
    <text evidence="9">The sequence shown here is derived from an EMBL/GenBank/DDBJ whole genome shotgun (WGS) entry which is preliminary data.</text>
</comment>
<protein>
    <submittedName>
        <fullName evidence="9">Exodeoxyribonuclease III</fullName>
        <ecNumber evidence="9">3.1.11.2</ecNumber>
    </submittedName>
</protein>
<comment type="cofactor">
    <cofactor evidence="6">
        <name>Mg(2+)</name>
        <dbReference type="ChEBI" id="CHEBI:18420"/>
    </cofactor>
    <cofactor evidence="6">
        <name>Mn(2+)</name>
        <dbReference type="ChEBI" id="CHEBI:29035"/>
    </cofactor>
    <text evidence="6">Probably binds two magnesium or manganese ions per subunit.</text>
</comment>
<dbReference type="NCBIfam" id="TIGR00633">
    <property type="entry name" value="xth"/>
    <property type="match status" value="1"/>
</dbReference>
<dbReference type="CDD" id="cd10281">
    <property type="entry name" value="Nape_like_AP-endo"/>
    <property type="match status" value="1"/>
</dbReference>
<proteinExistence type="inferred from homology"/>
<dbReference type="InterPro" id="IPR036691">
    <property type="entry name" value="Endo/exonu/phosph_ase_sf"/>
</dbReference>
<dbReference type="PANTHER" id="PTHR43250">
    <property type="entry name" value="EXODEOXYRIBONUCLEASE III"/>
    <property type="match status" value="1"/>
</dbReference>
<feature type="binding site" evidence="6">
    <location>
        <position position="156"/>
    </location>
    <ligand>
        <name>Mg(2+)</name>
        <dbReference type="ChEBI" id="CHEBI:18420"/>
        <label>1</label>
    </ligand>
</feature>
<dbReference type="Pfam" id="PF03372">
    <property type="entry name" value="Exo_endo_phos"/>
    <property type="match status" value="1"/>
</dbReference>
<dbReference type="NCBIfam" id="TIGR00195">
    <property type="entry name" value="exoDNase_III"/>
    <property type="match status" value="1"/>
</dbReference>
<dbReference type="PANTHER" id="PTHR43250:SF2">
    <property type="entry name" value="EXODEOXYRIBONUCLEASE III"/>
    <property type="match status" value="1"/>
</dbReference>
<reference evidence="9" key="1">
    <citation type="submission" date="2020-10" db="EMBL/GenBank/DDBJ databases">
        <title>An improved Amphimedon queenslandica hologenome assembly reveals how three proteobacterial symbionts can extend the metabolic phenotypic of their marine sponge host.</title>
        <authorList>
            <person name="Degnan B."/>
            <person name="Degnan S."/>
            <person name="Xiang X."/>
        </authorList>
    </citation>
    <scope>NUCLEOTIDE SEQUENCE</scope>
    <source>
        <strain evidence="9">AqS2</strain>
    </source>
</reference>
<dbReference type="EC" id="3.1.11.2" evidence="9"/>
<dbReference type="InterPro" id="IPR037493">
    <property type="entry name" value="ExoIII-like"/>
</dbReference>
<comment type="similarity">
    <text evidence="1">Belongs to the DNA repair enzymes AP/ExoA family.</text>
</comment>
<keyword evidence="6" id="KW-0464">Manganese</keyword>
<gene>
    <name evidence="9" type="primary">xth</name>
    <name evidence="9" type="ORF">ISN26_03085</name>
</gene>
<evidence type="ECO:0000256" key="2">
    <source>
        <dbReference type="ARBA" id="ARBA00022723"/>
    </source>
</evidence>
<evidence type="ECO:0000256" key="7">
    <source>
        <dbReference type="PIRSR" id="PIRSR604808-3"/>
    </source>
</evidence>
<feature type="site" description="Important for catalytic activity" evidence="7">
    <location>
        <position position="226"/>
    </location>
</feature>
<name>A0A930UBV2_9GAMM</name>
<feature type="binding site" evidence="6">
    <location>
        <position position="251"/>
    </location>
    <ligand>
        <name>Mg(2+)</name>
        <dbReference type="ChEBI" id="CHEBI:18420"/>
        <label>1</label>
    </ligand>
</feature>
<dbReference type="SUPFAM" id="SSF56219">
    <property type="entry name" value="DNase I-like"/>
    <property type="match status" value="1"/>
</dbReference>
<dbReference type="GO" id="GO:0004519">
    <property type="term" value="F:endonuclease activity"/>
    <property type="evidence" value="ECO:0007669"/>
    <property type="project" value="InterPro"/>
</dbReference>
<dbReference type="PROSITE" id="PS00726">
    <property type="entry name" value="AP_NUCLEASE_F1_1"/>
    <property type="match status" value="1"/>
</dbReference>
<evidence type="ECO:0000256" key="5">
    <source>
        <dbReference type="PIRSR" id="PIRSR604808-1"/>
    </source>
</evidence>
<dbReference type="GO" id="GO:0046872">
    <property type="term" value="F:metal ion binding"/>
    <property type="evidence" value="ECO:0007669"/>
    <property type="project" value="UniProtKB-KW"/>
</dbReference>
<dbReference type="EMBL" id="JADHEI010000031">
    <property type="protein sequence ID" value="MBF2735060.1"/>
    <property type="molecule type" value="Genomic_DNA"/>
</dbReference>
<feature type="binding site" evidence="6">
    <location>
        <position position="252"/>
    </location>
    <ligand>
        <name>Mg(2+)</name>
        <dbReference type="ChEBI" id="CHEBI:18420"/>
        <label>1</label>
    </ligand>
</feature>
<organism evidence="9 10">
    <name type="scientific">Candidatus Amphirhobacter heronislandensis</name>
    <dbReference type="NCBI Taxonomy" id="1732024"/>
    <lineage>
        <taxon>Bacteria</taxon>
        <taxon>Pseudomonadati</taxon>
        <taxon>Pseudomonadota</taxon>
        <taxon>Gammaproteobacteria</taxon>
        <taxon>Candidatus Tethybacterales</taxon>
        <taxon>Candidatus Tethybacteraceae</taxon>
        <taxon>Candidatus Amphirhobacter</taxon>
    </lineage>
</organism>
<dbReference type="Proteomes" id="UP000604381">
    <property type="component" value="Unassembled WGS sequence"/>
</dbReference>